<dbReference type="PROSITE" id="PS50089">
    <property type="entry name" value="ZF_RING_2"/>
    <property type="match status" value="1"/>
</dbReference>
<keyword evidence="1" id="KW-0479">Metal-binding</keyword>
<sequence length="454" mass="53281">MPVQCKICFESYTAPGTRHAPYSGTCGHVIGKECLEKLKERSDDDYFYCPFCSESIKFNDCHPIYDIVEEFKDIDKESRNTCKNLKENFYLLKDFKKNINGSIKFFDEHNGNVLIAGETPGLFSNYKFIKLINTKEKKIHDISKPIFEYEFSCLCFNKWENDVIEFCVGYVDGRIKLYRYSYDGNMFKRLSKNTLFYLNFSSIKSGKKTINSICFLPNDTVAFSYGRGKLRIWNKREEWLSKTLIFTKFSCSDSDKITHLKSTKYGDCIGIMNNRIYVFQKNGTYYELVSQTERTIISYSFDDDFNRLIVLYSNEMDWKRKNSTSQTFVLYKIIEEDYTDNFGRELKKYYAINLIINFSIGRKIPKSFIANLFAVEQSDGTLLYHGILPNIKENQLEIISLHDQIKSKGYEDFKDIKNCLGITFVDGEDLWTQRDSRKKVVIIFKNKVVVMDIF</sequence>
<evidence type="ECO:0000256" key="2">
    <source>
        <dbReference type="ARBA" id="ARBA00022771"/>
    </source>
</evidence>
<evidence type="ECO:0000256" key="3">
    <source>
        <dbReference type="ARBA" id="ARBA00022833"/>
    </source>
</evidence>
<evidence type="ECO:0000256" key="1">
    <source>
        <dbReference type="ARBA" id="ARBA00022723"/>
    </source>
</evidence>
<evidence type="ECO:0000313" key="6">
    <source>
        <dbReference type="Proteomes" id="UP000046392"/>
    </source>
</evidence>
<dbReference type="PANTHER" id="PTHR47156:SF10">
    <property type="entry name" value="E3 UBIQUITIN-PROTEIN LIGASE TRIM-21-RELATED"/>
    <property type="match status" value="1"/>
</dbReference>
<dbReference type="InterPro" id="IPR013083">
    <property type="entry name" value="Znf_RING/FYVE/PHD"/>
</dbReference>
<dbReference type="WBParaSite" id="SPAL_0001216300.1">
    <property type="protein sequence ID" value="SPAL_0001216300.1"/>
    <property type="gene ID" value="SPAL_0001216300"/>
</dbReference>
<dbReference type="AlphaFoldDB" id="A0A0N5C2F3"/>
<proteinExistence type="predicted"/>
<evidence type="ECO:0000256" key="4">
    <source>
        <dbReference type="PROSITE-ProRule" id="PRU00175"/>
    </source>
</evidence>
<dbReference type="Gene3D" id="3.30.40.10">
    <property type="entry name" value="Zinc/RING finger domain, C3HC4 (zinc finger)"/>
    <property type="match status" value="1"/>
</dbReference>
<organism evidence="6 7">
    <name type="scientific">Strongyloides papillosus</name>
    <name type="common">Intestinal threadworm</name>
    <dbReference type="NCBI Taxonomy" id="174720"/>
    <lineage>
        <taxon>Eukaryota</taxon>
        <taxon>Metazoa</taxon>
        <taxon>Ecdysozoa</taxon>
        <taxon>Nematoda</taxon>
        <taxon>Chromadorea</taxon>
        <taxon>Rhabditida</taxon>
        <taxon>Tylenchina</taxon>
        <taxon>Panagrolaimomorpha</taxon>
        <taxon>Strongyloidoidea</taxon>
        <taxon>Strongyloididae</taxon>
        <taxon>Strongyloides</taxon>
    </lineage>
</organism>
<reference evidence="7" key="1">
    <citation type="submission" date="2017-02" db="UniProtKB">
        <authorList>
            <consortium name="WormBaseParasite"/>
        </authorList>
    </citation>
    <scope>IDENTIFICATION</scope>
</reference>
<evidence type="ECO:0000259" key="5">
    <source>
        <dbReference type="PROSITE" id="PS50089"/>
    </source>
</evidence>
<dbReference type="SUPFAM" id="SSF101908">
    <property type="entry name" value="Putative isomerase YbhE"/>
    <property type="match status" value="1"/>
</dbReference>
<dbReference type="InterPro" id="IPR052667">
    <property type="entry name" value="E3_ubiquitin-ligase_RING"/>
</dbReference>
<keyword evidence="3" id="KW-0862">Zinc</keyword>
<dbReference type="Proteomes" id="UP000046392">
    <property type="component" value="Unplaced"/>
</dbReference>
<dbReference type="Gene3D" id="2.130.10.10">
    <property type="entry name" value="YVTN repeat-like/Quinoprotein amine dehydrogenase"/>
    <property type="match status" value="1"/>
</dbReference>
<dbReference type="InterPro" id="IPR027370">
    <property type="entry name" value="Znf-RING_euk"/>
</dbReference>
<keyword evidence="6" id="KW-1185">Reference proteome</keyword>
<dbReference type="GO" id="GO:0008270">
    <property type="term" value="F:zinc ion binding"/>
    <property type="evidence" value="ECO:0007669"/>
    <property type="project" value="UniProtKB-KW"/>
</dbReference>
<protein>
    <submittedName>
        <fullName evidence="7">RING-type domain-containing protein</fullName>
    </submittedName>
</protein>
<dbReference type="InterPro" id="IPR001841">
    <property type="entry name" value="Znf_RING"/>
</dbReference>
<accession>A0A0N5C2F3</accession>
<keyword evidence="2 4" id="KW-0863">Zinc-finger</keyword>
<dbReference type="PANTHER" id="PTHR47156">
    <property type="entry name" value="PROTEIN CBG20824"/>
    <property type="match status" value="1"/>
</dbReference>
<dbReference type="SUPFAM" id="SSF57850">
    <property type="entry name" value="RING/U-box"/>
    <property type="match status" value="1"/>
</dbReference>
<dbReference type="Pfam" id="PF13445">
    <property type="entry name" value="zf-RING_UBOX"/>
    <property type="match status" value="1"/>
</dbReference>
<name>A0A0N5C2F3_STREA</name>
<dbReference type="InterPro" id="IPR015943">
    <property type="entry name" value="WD40/YVTN_repeat-like_dom_sf"/>
</dbReference>
<evidence type="ECO:0000313" key="7">
    <source>
        <dbReference type="WBParaSite" id="SPAL_0001216300.1"/>
    </source>
</evidence>
<feature type="domain" description="RING-type" evidence="5">
    <location>
        <begin position="5"/>
        <end position="53"/>
    </location>
</feature>